<evidence type="ECO:0000256" key="1">
    <source>
        <dbReference type="SAM" id="MobiDB-lite"/>
    </source>
</evidence>
<accession>A0A0F4YE60</accession>
<sequence length="119" mass="13297">IVLAIHQYNSHALYSSTFSLILSTRNTYNHTNWSRTMPSNKCSVAASFPYPEAHTPPGSPRLTSDQCISRGELKDLFKAVLEERSASSYEGPACRPEGLKKDGDGGRRTRRVRRVRASK</sequence>
<name>A0A0F4YE60_RASE3</name>
<evidence type="ECO:0000313" key="2">
    <source>
        <dbReference type="EMBL" id="KKA16474.1"/>
    </source>
</evidence>
<feature type="compositionally biased region" description="Basic and acidic residues" evidence="1">
    <location>
        <begin position="97"/>
        <end position="107"/>
    </location>
</feature>
<dbReference type="AlphaFoldDB" id="A0A0F4YE60"/>
<keyword evidence="3" id="KW-1185">Reference proteome</keyword>
<comment type="caution">
    <text evidence="2">The sequence shown here is derived from an EMBL/GenBank/DDBJ whole genome shotgun (WGS) entry which is preliminary data.</text>
</comment>
<dbReference type="EMBL" id="LASV01000763">
    <property type="protein sequence ID" value="KKA16474.1"/>
    <property type="molecule type" value="Genomic_DNA"/>
</dbReference>
<dbReference type="GeneID" id="25321834"/>
<evidence type="ECO:0000313" key="3">
    <source>
        <dbReference type="Proteomes" id="UP000053958"/>
    </source>
</evidence>
<protein>
    <submittedName>
        <fullName evidence="2">Uncharacterized protein</fullName>
    </submittedName>
</protein>
<gene>
    <name evidence="2" type="ORF">T310_9920</name>
</gene>
<feature type="non-terminal residue" evidence="2">
    <location>
        <position position="119"/>
    </location>
</feature>
<proteinExistence type="predicted"/>
<dbReference type="Proteomes" id="UP000053958">
    <property type="component" value="Unassembled WGS sequence"/>
</dbReference>
<feature type="non-terminal residue" evidence="2">
    <location>
        <position position="1"/>
    </location>
</feature>
<organism evidence="2 3">
    <name type="scientific">Rasamsonia emersonii (strain ATCC 16479 / CBS 393.64 / IMI 116815)</name>
    <dbReference type="NCBI Taxonomy" id="1408163"/>
    <lineage>
        <taxon>Eukaryota</taxon>
        <taxon>Fungi</taxon>
        <taxon>Dikarya</taxon>
        <taxon>Ascomycota</taxon>
        <taxon>Pezizomycotina</taxon>
        <taxon>Eurotiomycetes</taxon>
        <taxon>Eurotiomycetidae</taxon>
        <taxon>Eurotiales</taxon>
        <taxon>Trichocomaceae</taxon>
        <taxon>Rasamsonia</taxon>
    </lineage>
</organism>
<feature type="region of interest" description="Disordered" evidence="1">
    <location>
        <begin position="85"/>
        <end position="119"/>
    </location>
</feature>
<reference evidence="2 3" key="1">
    <citation type="submission" date="2015-04" db="EMBL/GenBank/DDBJ databases">
        <authorList>
            <person name="Heijne W.H."/>
            <person name="Fedorova N.D."/>
            <person name="Nierman W.C."/>
            <person name="Vollebregt A.W."/>
            <person name="Zhao Z."/>
            <person name="Wu L."/>
            <person name="Kumar M."/>
            <person name="Stam H."/>
            <person name="van den Berg M.A."/>
            <person name="Pel H.J."/>
        </authorList>
    </citation>
    <scope>NUCLEOTIDE SEQUENCE [LARGE SCALE GENOMIC DNA]</scope>
    <source>
        <strain evidence="2 3">CBS 393.64</strain>
    </source>
</reference>
<feature type="compositionally biased region" description="Basic residues" evidence="1">
    <location>
        <begin position="108"/>
        <end position="119"/>
    </location>
</feature>
<dbReference type="RefSeq" id="XP_013323086.1">
    <property type="nucleotide sequence ID" value="XM_013467632.1"/>
</dbReference>